<dbReference type="SUPFAM" id="SSF56935">
    <property type="entry name" value="Porins"/>
    <property type="match status" value="1"/>
</dbReference>
<comment type="similarity">
    <text evidence="2">Belongs to the OmpP1/FadL family.</text>
</comment>
<accession>A0ABZ2LIJ3</accession>
<gene>
    <name evidence="8" type="ORF">LVJ94_20885</name>
</gene>
<evidence type="ECO:0000256" key="7">
    <source>
        <dbReference type="ARBA" id="ARBA00023237"/>
    </source>
</evidence>
<dbReference type="Proteomes" id="UP001374803">
    <property type="component" value="Chromosome"/>
</dbReference>
<name>A0ABZ2LIJ3_9BACT</name>
<evidence type="ECO:0000256" key="6">
    <source>
        <dbReference type="ARBA" id="ARBA00023136"/>
    </source>
</evidence>
<evidence type="ECO:0000256" key="3">
    <source>
        <dbReference type="ARBA" id="ARBA00022452"/>
    </source>
</evidence>
<evidence type="ECO:0000313" key="9">
    <source>
        <dbReference type="Proteomes" id="UP001374803"/>
    </source>
</evidence>
<dbReference type="EMBL" id="CP089983">
    <property type="protein sequence ID" value="WXB09673.1"/>
    <property type="molecule type" value="Genomic_DNA"/>
</dbReference>
<keyword evidence="4" id="KW-0812">Transmembrane</keyword>
<evidence type="ECO:0000313" key="8">
    <source>
        <dbReference type="EMBL" id="WXB09673.1"/>
    </source>
</evidence>
<dbReference type="InterPro" id="IPR005017">
    <property type="entry name" value="OMPP1/FadL/TodX"/>
</dbReference>
<reference evidence="8" key="1">
    <citation type="submission" date="2021-12" db="EMBL/GenBank/DDBJ databases">
        <title>Discovery of the Pendulisporaceae a myxobacterial family with distinct sporulation behavior and unique specialized metabolism.</title>
        <authorList>
            <person name="Garcia R."/>
            <person name="Popoff A."/>
            <person name="Bader C.D."/>
            <person name="Loehr J."/>
            <person name="Walesch S."/>
            <person name="Walt C."/>
            <person name="Boldt J."/>
            <person name="Bunk B."/>
            <person name="Haeckl F.J.F.P.J."/>
            <person name="Gunesch A.P."/>
            <person name="Birkelbach J."/>
            <person name="Nuebel U."/>
            <person name="Pietschmann T."/>
            <person name="Bach T."/>
            <person name="Mueller R."/>
        </authorList>
    </citation>
    <scope>NUCLEOTIDE SEQUENCE</scope>
    <source>
        <strain evidence="8">MSr11367</strain>
    </source>
</reference>
<comment type="subcellular location">
    <subcellularLocation>
        <location evidence="1">Cell outer membrane</location>
        <topology evidence="1">Multi-pass membrane protein</topology>
    </subcellularLocation>
</comment>
<keyword evidence="9" id="KW-1185">Reference proteome</keyword>
<dbReference type="Gene3D" id="2.40.160.60">
    <property type="entry name" value="Outer membrane protein transport protein (OMPP1/FadL/TodX)"/>
    <property type="match status" value="1"/>
</dbReference>
<dbReference type="PANTHER" id="PTHR35093:SF8">
    <property type="entry name" value="OUTER MEMBRANE PROTEIN NMB0088-RELATED"/>
    <property type="match status" value="1"/>
</dbReference>
<evidence type="ECO:0000256" key="4">
    <source>
        <dbReference type="ARBA" id="ARBA00022692"/>
    </source>
</evidence>
<evidence type="ECO:0000256" key="2">
    <source>
        <dbReference type="ARBA" id="ARBA00008163"/>
    </source>
</evidence>
<evidence type="ECO:0000256" key="5">
    <source>
        <dbReference type="ARBA" id="ARBA00022729"/>
    </source>
</evidence>
<sequence length="378" mass="40145">MTAVATPELVTPDPRSLGMGGLGVAAADDASATHHNPARLQAVTKASFVLGLSALYAHQEAPVPGDSKGTSNIFAPFGMVGGAYRLSPRVVVGLSVLPGSASAGRYELKNGTELSAAAITAEAQLALSFALLDNLWIGVEYRASYVNQTLKTPLVLPDNSVFQVKTALDGFNFLGAAAGIYYEPVRGTGIGFAYRSQMSKDIDGTTDLPQGSFATHSHAATPDKFTLGISQRLLDDALLLNLQGALVMSPWIDQSTTTTIDTPGAPTSSKTVTNDRTFWEAKMGAEYWLDKQWALRAGLILGNENARKDYVSPFSSPPSNFYAAPTLGGGAKFGKWLVDAAMWWLLDHGDQVDTSQNGAPGDYRRSGFVGMLSLRYSI</sequence>
<keyword evidence="5" id="KW-0732">Signal</keyword>
<keyword evidence="6" id="KW-0472">Membrane</keyword>
<keyword evidence="3" id="KW-1134">Transmembrane beta strand</keyword>
<organism evidence="8 9">
    <name type="scientific">Pendulispora rubella</name>
    <dbReference type="NCBI Taxonomy" id="2741070"/>
    <lineage>
        <taxon>Bacteria</taxon>
        <taxon>Pseudomonadati</taxon>
        <taxon>Myxococcota</taxon>
        <taxon>Myxococcia</taxon>
        <taxon>Myxococcales</taxon>
        <taxon>Sorangiineae</taxon>
        <taxon>Pendulisporaceae</taxon>
        <taxon>Pendulispora</taxon>
    </lineage>
</organism>
<dbReference type="RefSeq" id="WP_394839346.1">
    <property type="nucleotide sequence ID" value="NZ_CP089929.1"/>
</dbReference>
<proteinExistence type="inferred from homology"/>
<dbReference type="PANTHER" id="PTHR35093">
    <property type="entry name" value="OUTER MEMBRANE PROTEIN NMB0088-RELATED"/>
    <property type="match status" value="1"/>
</dbReference>
<dbReference type="Pfam" id="PF03349">
    <property type="entry name" value="Toluene_X"/>
    <property type="match status" value="1"/>
</dbReference>
<keyword evidence="7" id="KW-0998">Cell outer membrane</keyword>
<evidence type="ECO:0000256" key="1">
    <source>
        <dbReference type="ARBA" id="ARBA00004571"/>
    </source>
</evidence>
<protein>
    <submittedName>
        <fullName evidence="8">Outer membrane protein transport protein</fullName>
    </submittedName>
</protein>